<dbReference type="Pfam" id="PF08014">
    <property type="entry name" value="MATCAP"/>
    <property type="match status" value="1"/>
</dbReference>
<keyword evidence="7" id="KW-1185">Reference proteome</keyword>
<organism evidence="6 7">
    <name type="scientific">Aporhodopirellula aestuarii</name>
    <dbReference type="NCBI Taxonomy" id="2950107"/>
    <lineage>
        <taxon>Bacteria</taxon>
        <taxon>Pseudomonadati</taxon>
        <taxon>Planctomycetota</taxon>
        <taxon>Planctomycetia</taxon>
        <taxon>Pirellulales</taxon>
        <taxon>Pirellulaceae</taxon>
        <taxon>Aporhodopirellula</taxon>
    </lineage>
</organism>
<keyword evidence="4" id="KW-0482">Metalloprotease</keyword>
<dbReference type="NCBIfam" id="TIGR02421">
    <property type="entry name" value="QEGLA"/>
    <property type="match status" value="1"/>
</dbReference>
<name>A0ABT0U9T5_9BACT</name>
<accession>A0ABT0U9T5</accession>
<protein>
    <submittedName>
        <fullName evidence="6">Flavohemoglobin expression-modulating QEGLA motif protein</fullName>
    </submittedName>
</protein>
<dbReference type="PANTHER" id="PTHR31817:SF0">
    <property type="entry name" value="CHROMOSOME UNDETERMINED SCAFFOLD_67, WHOLE GENOME SHOTGUN SEQUENCE"/>
    <property type="match status" value="1"/>
</dbReference>
<comment type="caution">
    <text evidence="6">The sequence shown here is derived from an EMBL/GenBank/DDBJ whole genome shotgun (WGS) entry which is preliminary data.</text>
</comment>
<gene>
    <name evidence="6" type="ORF">NB063_23820</name>
</gene>
<evidence type="ECO:0000256" key="1">
    <source>
        <dbReference type="ARBA" id="ARBA00001947"/>
    </source>
</evidence>
<evidence type="ECO:0000313" key="7">
    <source>
        <dbReference type="Proteomes" id="UP001202961"/>
    </source>
</evidence>
<reference evidence="6 7" key="1">
    <citation type="journal article" date="2022" name="Syst. Appl. Microbiol.">
        <title>Rhodopirellula aestuarii sp. nov., a novel member of the genus Rhodopirellula isolated from brackish sediments collected in the Tagus River estuary, Portugal.</title>
        <authorList>
            <person name="Vitorino I.R."/>
            <person name="Klimek D."/>
            <person name="Calusinska M."/>
            <person name="Lobo-da-Cunha A."/>
            <person name="Vasconcelos V."/>
            <person name="Lage O.M."/>
        </authorList>
    </citation>
    <scope>NUCLEOTIDE SEQUENCE [LARGE SCALE GENOMIC DNA]</scope>
    <source>
        <strain evidence="6 7">ICT_H3.1</strain>
    </source>
</reference>
<dbReference type="InterPro" id="IPR012548">
    <property type="entry name" value="MATCAP"/>
</dbReference>
<evidence type="ECO:0000256" key="2">
    <source>
        <dbReference type="ARBA" id="ARBA00022670"/>
    </source>
</evidence>
<proteinExistence type="predicted"/>
<dbReference type="EMBL" id="JAMQBK010000063">
    <property type="protein sequence ID" value="MCM2373653.1"/>
    <property type="molecule type" value="Genomic_DNA"/>
</dbReference>
<dbReference type="SMART" id="SM01154">
    <property type="entry name" value="DUF1704"/>
    <property type="match status" value="1"/>
</dbReference>
<evidence type="ECO:0000256" key="3">
    <source>
        <dbReference type="ARBA" id="ARBA00022801"/>
    </source>
</evidence>
<evidence type="ECO:0000256" key="5">
    <source>
        <dbReference type="SAM" id="MobiDB-lite"/>
    </source>
</evidence>
<sequence length="656" mass="73647">MNATSQDAPSRRSITDQYEAIAEAACDRLAKNKRVRRNLPGGGRLRIDRQLPFLCLHRGNEEDAVTRELITSEAAYLFASDSVKHHEGLSHLCSEISAAMQEHFGTFLLIEVWAKDLSAQRSSSAEFQIACIDGDAIPSTINAFEEALKAIRVDGRPPQVNRLVADVAELRGLPSLASVCPENGSGACCTLGLIVNPFYRDRVTGAVYPVALQVLRSQLAIAFRKTVAEFTGNPKGKHKAHYDTLGPSSMVKAARLIDQQLCEVSGSFDFLLQVTPTNADEARMEFAASSSKELPSLRYRHLPYHPNILKRRLFDIEIERVEDPTLAHLFWEKQDEIDRQLTSLRDLHAPELALHELPKQSHFLTSSLQLYGTAEDSLVELAEQILERFAKAPPASQDSASQRSSGKKKCVDSEELASAAREEIDRYHTRMNEFTASVELSDTIASGIMVSHDRLLISREVSIPRRRLAPLLHHEVGTHLLTYFNGRCQPFRQLYAGLAGYEELQEGLAVLAEYLVGGLTRMRIRTLAARVMAVHWMVNGKSFASVVNRLQRHHRFSRRQSFTTTLRVFRGGGLTKDIIYLRGLRDLLDYLAKGHDIEPLYVGKIGLQHVPYIQELRRRGIITPPRILPRFLDDESARDRLEACRGKSVLDLMETD</sequence>
<dbReference type="PANTHER" id="PTHR31817">
    <property type="match status" value="1"/>
</dbReference>
<keyword evidence="2" id="KW-0645">Protease</keyword>
<keyword evidence="3" id="KW-0378">Hydrolase</keyword>
<evidence type="ECO:0000256" key="4">
    <source>
        <dbReference type="ARBA" id="ARBA00023049"/>
    </source>
</evidence>
<dbReference type="Proteomes" id="UP001202961">
    <property type="component" value="Unassembled WGS sequence"/>
</dbReference>
<dbReference type="InterPro" id="IPR012656">
    <property type="entry name" value="CHP02421_QEGLA"/>
</dbReference>
<evidence type="ECO:0000313" key="6">
    <source>
        <dbReference type="EMBL" id="MCM2373653.1"/>
    </source>
</evidence>
<feature type="region of interest" description="Disordered" evidence="5">
    <location>
        <begin position="392"/>
        <end position="414"/>
    </location>
</feature>
<comment type="cofactor">
    <cofactor evidence="1">
        <name>Zn(2+)</name>
        <dbReference type="ChEBI" id="CHEBI:29105"/>
    </cofactor>
</comment>
<dbReference type="RefSeq" id="WP_250931417.1">
    <property type="nucleotide sequence ID" value="NZ_JAMQBK010000063.1"/>
</dbReference>